<gene>
    <name evidence="4" type="ORF">E1298_16085</name>
</gene>
<dbReference type="PROSITE" id="PS51898">
    <property type="entry name" value="TYR_RECOMBINASE"/>
    <property type="match status" value="1"/>
</dbReference>
<feature type="region of interest" description="Disordered" evidence="2">
    <location>
        <begin position="90"/>
        <end position="109"/>
    </location>
</feature>
<dbReference type="GO" id="GO:0006310">
    <property type="term" value="P:DNA recombination"/>
    <property type="evidence" value="ECO:0007669"/>
    <property type="project" value="UniProtKB-KW"/>
</dbReference>
<reference evidence="4 5" key="1">
    <citation type="submission" date="2019-03" db="EMBL/GenBank/DDBJ databases">
        <title>Draft genome sequences of novel Actinobacteria.</title>
        <authorList>
            <person name="Sahin N."/>
            <person name="Ay H."/>
            <person name="Saygin H."/>
        </authorList>
    </citation>
    <scope>NUCLEOTIDE SEQUENCE [LARGE SCALE GENOMIC DNA]</scope>
    <source>
        <strain evidence="4 5">H3C3</strain>
    </source>
</reference>
<dbReference type="EMBL" id="SMKU01000071">
    <property type="protein sequence ID" value="TDD87378.1"/>
    <property type="molecule type" value="Genomic_DNA"/>
</dbReference>
<dbReference type="GO" id="GO:0003677">
    <property type="term" value="F:DNA binding"/>
    <property type="evidence" value="ECO:0007669"/>
    <property type="project" value="InterPro"/>
</dbReference>
<dbReference type="InterPro" id="IPR013762">
    <property type="entry name" value="Integrase-like_cat_sf"/>
</dbReference>
<evidence type="ECO:0000256" key="2">
    <source>
        <dbReference type="SAM" id="MobiDB-lite"/>
    </source>
</evidence>
<name>A0A4R5BKN9_9ACTN</name>
<feature type="domain" description="Tyr recombinase" evidence="3">
    <location>
        <begin position="1"/>
        <end position="80"/>
    </location>
</feature>
<protein>
    <recommendedName>
        <fullName evidence="3">Tyr recombinase domain-containing protein</fullName>
    </recommendedName>
</protein>
<dbReference type="RefSeq" id="WP_131893955.1">
    <property type="nucleotide sequence ID" value="NZ_SMKU01000071.1"/>
</dbReference>
<dbReference type="SUPFAM" id="SSF56349">
    <property type="entry name" value="DNA breaking-rejoining enzymes"/>
    <property type="match status" value="1"/>
</dbReference>
<evidence type="ECO:0000313" key="5">
    <source>
        <dbReference type="Proteomes" id="UP000294513"/>
    </source>
</evidence>
<dbReference type="GO" id="GO:0015074">
    <property type="term" value="P:DNA integration"/>
    <property type="evidence" value="ECO:0007669"/>
    <property type="project" value="InterPro"/>
</dbReference>
<dbReference type="Proteomes" id="UP000294513">
    <property type="component" value="Unassembled WGS sequence"/>
</dbReference>
<dbReference type="InterPro" id="IPR011010">
    <property type="entry name" value="DNA_brk_join_enz"/>
</dbReference>
<comment type="caution">
    <text evidence="4">The sequence shown here is derived from an EMBL/GenBank/DDBJ whole genome shotgun (WGS) entry which is preliminary data.</text>
</comment>
<dbReference type="InterPro" id="IPR002104">
    <property type="entry name" value="Integrase_catalytic"/>
</dbReference>
<dbReference type="AlphaFoldDB" id="A0A4R5BKN9"/>
<proteinExistence type="predicted"/>
<organism evidence="4 5">
    <name type="scientific">Actinomadura rubrisoli</name>
    <dbReference type="NCBI Taxonomy" id="2530368"/>
    <lineage>
        <taxon>Bacteria</taxon>
        <taxon>Bacillati</taxon>
        <taxon>Actinomycetota</taxon>
        <taxon>Actinomycetes</taxon>
        <taxon>Streptosporangiales</taxon>
        <taxon>Thermomonosporaceae</taxon>
        <taxon>Actinomadura</taxon>
    </lineage>
</organism>
<evidence type="ECO:0000259" key="3">
    <source>
        <dbReference type="PROSITE" id="PS51898"/>
    </source>
</evidence>
<dbReference type="OrthoDB" id="1822491at2"/>
<evidence type="ECO:0000256" key="1">
    <source>
        <dbReference type="ARBA" id="ARBA00023172"/>
    </source>
</evidence>
<keyword evidence="1" id="KW-0233">DNA recombination</keyword>
<keyword evidence="5" id="KW-1185">Reference proteome</keyword>
<dbReference type="Pfam" id="PF00589">
    <property type="entry name" value="Phage_integrase"/>
    <property type="match status" value="1"/>
</dbReference>
<accession>A0A4R5BKN9</accession>
<sequence length="109" mass="11772">MKGRPPRRSGFNKLTRRSHVAGALGAPTLHFHDLRHTGNTLAADMGVSLRNLMARMGHDNERAALRYQHRSAKGVRAIADGLDALVRAEHDQDGDDDDEGTGGVLVPVA</sequence>
<evidence type="ECO:0000313" key="4">
    <source>
        <dbReference type="EMBL" id="TDD87378.1"/>
    </source>
</evidence>
<dbReference type="Gene3D" id="1.10.443.10">
    <property type="entry name" value="Intergrase catalytic core"/>
    <property type="match status" value="1"/>
</dbReference>